<protein>
    <submittedName>
        <fullName evidence="2">Uncharacterized protein</fullName>
    </submittedName>
</protein>
<feature type="region of interest" description="Disordered" evidence="1">
    <location>
        <begin position="135"/>
        <end position="155"/>
    </location>
</feature>
<sequence>MSTAPKNAEFAHLFELFEKLASRRTRATDVGESLVMDDTHILSIPLDLQPVFRNLATLVTPRTTSASGRRGRRNTFAVPSGSSDIDADTDTESVAIFPMGKQYPFKFKMMLHKLYELDDWGKKVREVLERSQKEYKPLAETGSHPECGDNGRGENGIRGVKAVHIGIEAGVNSPPKRTGRPRGHTIASSGGKWKEVIPRSIGLVPRVQPRDDERVVKKRCVGRRKSMSGMVGDFPNWVFNATVASSEINERVDPTVPAAVALHSSSHQHDRNKVPPHRRVSSAATATPATALPSFHHYGALQQDGRKRVPPRRRVSSVATPAPAIEGRQLVDDQNFKKRRATSIVVVKRS</sequence>
<comment type="caution">
    <text evidence="2">The sequence shown here is derived from an EMBL/GenBank/DDBJ whole genome shotgun (WGS) entry which is preliminary data.</text>
</comment>
<proteinExistence type="predicted"/>
<evidence type="ECO:0000256" key="1">
    <source>
        <dbReference type="SAM" id="MobiDB-lite"/>
    </source>
</evidence>
<organism evidence="2 3">
    <name type="scientific">Lentinula lateritia</name>
    <dbReference type="NCBI Taxonomy" id="40482"/>
    <lineage>
        <taxon>Eukaryota</taxon>
        <taxon>Fungi</taxon>
        <taxon>Dikarya</taxon>
        <taxon>Basidiomycota</taxon>
        <taxon>Agaricomycotina</taxon>
        <taxon>Agaricomycetes</taxon>
        <taxon>Agaricomycetidae</taxon>
        <taxon>Agaricales</taxon>
        <taxon>Marasmiineae</taxon>
        <taxon>Omphalotaceae</taxon>
        <taxon>Lentinula</taxon>
    </lineage>
</organism>
<gene>
    <name evidence="2" type="ORF">C8J55DRAFT_489328</name>
</gene>
<dbReference type="AlphaFoldDB" id="A0A9W9ACM2"/>
<feature type="region of interest" description="Disordered" evidence="1">
    <location>
        <begin position="62"/>
        <end position="84"/>
    </location>
</feature>
<feature type="region of interest" description="Disordered" evidence="1">
    <location>
        <begin position="264"/>
        <end position="322"/>
    </location>
</feature>
<reference evidence="2" key="2">
    <citation type="journal article" date="2023" name="Proc. Natl. Acad. Sci. U.S.A.">
        <title>A global phylogenomic analysis of the shiitake genus Lentinula.</title>
        <authorList>
            <person name="Sierra-Patev S."/>
            <person name="Min B."/>
            <person name="Naranjo-Ortiz M."/>
            <person name="Looney B."/>
            <person name="Konkel Z."/>
            <person name="Slot J.C."/>
            <person name="Sakamoto Y."/>
            <person name="Steenwyk J.L."/>
            <person name="Rokas A."/>
            <person name="Carro J."/>
            <person name="Camarero S."/>
            <person name="Ferreira P."/>
            <person name="Molpeceres G."/>
            <person name="Ruiz-Duenas F.J."/>
            <person name="Serrano A."/>
            <person name="Henrissat B."/>
            <person name="Drula E."/>
            <person name="Hughes K.W."/>
            <person name="Mata J.L."/>
            <person name="Ishikawa N.K."/>
            <person name="Vargas-Isla R."/>
            <person name="Ushijima S."/>
            <person name="Smith C.A."/>
            <person name="Donoghue J."/>
            <person name="Ahrendt S."/>
            <person name="Andreopoulos W."/>
            <person name="He G."/>
            <person name="LaButti K."/>
            <person name="Lipzen A."/>
            <person name="Ng V."/>
            <person name="Riley R."/>
            <person name="Sandor L."/>
            <person name="Barry K."/>
            <person name="Martinez A.T."/>
            <person name="Xiao Y."/>
            <person name="Gibbons J.G."/>
            <person name="Terashima K."/>
            <person name="Grigoriev I.V."/>
            <person name="Hibbett D."/>
        </authorList>
    </citation>
    <scope>NUCLEOTIDE SEQUENCE</scope>
    <source>
        <strain evidence="2">Sp2 HRB7682 ss15</strain>
    </source>
</reference>
<name>A0A9W9ACM2_9AGAR</name>
<feature type="compositionally biased region" description="Low complexity" evidence="1">
    <location>
        <begin position="281"/>
        <end position="294"/>
    </location>
</feature>
<dbReference type="EMBL" id="JANVFS010000016">
    <property type="protein sequence ID" value="KAJ4479684.1"/>
    <property type="molecule type" value="Genomic_DNA"/>
</dbReference>
<accession>A0A9W9ACM2</accession>
<reference evidence="2" key="1">
    <citation type="submission" date="2022-08" db="EMBL/GenBank/DDBJ databases">
        <authorList>
            <consortium name="DOE Joint Genome Institute"/>
            <person name="Min B."/>
            <person name="Riley R."/>
            <person name="Sierra-Patev S."/>
            <person name="Naranjo-Ortiz M."/>
            <person name="Looney B."/>
            <person name="Konkel Z."/>
            <person name="Slot J.C."/>
            <person name="Sakamoto Y."/>
            <person name="Steenwyk J.L."/>
            <person name="Rokas A."/>
            <person name="Carro J."/>
            <person name="Camarero S."/>
            <person name="Ferreira P."/>
            <person name="Molpeceres G."/>
            <person name="Ruiz-Duenas F.J."/>
            <person name="Serrano A."/>
            <person name="Henrissat B."/>
            <person name="Drula E."/>
            <person name="Hughes K.W."/>
            <person name="Mata J.L."/>
            <person name="Ishikawa N.K."/>
            <person name="Vargas-Isla R."/>
            <person name="Ushijima S."/>
            <person name="Smith C.A."/>
            <person name="Ahrendt S."/>
            <person name="Andreopoulos W."/>
            <person name="He G."/>
            <person name="Labutti K."/>
            <person name="Lipzen A."/>
            <person name="Ng V."/>
            <person name="Sandor L."/>
            <person name="Barry K."/>
            <person name="Martinez A.T."/>
            <person name="Xiao Y."/>
            <person name="Gibbons J.G."/>
            <person name="Terashima K."/>
            <person name="Hibbett D.S."/>
            <person name="Grigoriev I.V."/>
        </authorList>
    </citation>
    <scope>NUCLEOTIDE SEQUENCE</scope>
    <source>
        <strain evidence="2">Sp2 HRB7682 ss15</strain>
    </source>
</reference>
<evidence type="ECO:0000313" key="2">
    <source>
        <dbReference type="EMBL" id="KAJ4479684.1"/>
    </source>
</evidence>
<evidence type="ECO:0000313" key="3">
    <source>
        <dbReference type="Proteomes" id="UP001150238"/>
    </source>
</evidence>
<feature type="region of interest" description="Disordered" evidence="1">
    <location>
        <begin position="170"/>
        <end position="189"/>
    </location>
</feature>
<dbReference type="Proteomes" id="UP001150238">
    <property type="component" value="Unassembled WGS sequence"/>
</dbReference>